<feature type="chain" id="PRO_5012232849" evidence="1">
    <location>
        <begin position="21"/>
        <end position="310"/>
    </location>
</feature>
<dbReference type="InterPro" id="IPR008972">
    <property type="entry name" value="Cupredoxin"/>
</dbReference>
<dbReference type="OrthoDB" id="5801345at2"/>
<accession>A0A1R4HBV2</accession>
<reference evidence="3" key="1">
    <citation type="submission" date="2017-02" db="EMBL/GenBank/DDBJ databases">
        <authorList>
            <person name="Daims H."/>
        </authorList>
    </citation>
    <scope>NUCLEOTIDE SEQUENCE [LARGE SCALE GENOMIC DNA]</scope>
</reference>
<evidence type="ECO:0000313" key="2">
    <source>
        <dbReference type="EMBL" id="SJM93705.1"/>
    </source>
</evidence>
<name>A0A1R4HBV2_9GAMM</name>
<protein>
    <submittedName>
        <fullName evidence="2">Multicopper oxidase type 2</fullName>
    </submittedName>
</protein>
<keyword evidence="1" id="KW-0732">Signal</keyword>
<dbReference type="RefSeq" id="WP_087143971.1">
    <property type="nucleotide sequence ID" value="NZ_FUKI01000123.1"/>
</dbReference>
<dbReference type="EMBL" id="FUKI01000123">
    <property type="protein sequence ID" value="SJM93705.1"/>
    <property type="molecule type" value="Genomic_DNA"/>
</dbReference>
<dbReference type="AlphaFoldDB" id="A0A1R4HBV2"/>
<dbReference type="Proteomes" id="UP000195667">
    <property type="component" value="Unassembled WGS sequence"/>
</dbReference>
<keyword evidence="3" id="KW-1185">Reference proteome</keyword>
<evidence type="ECO:0000256" key="1">
    <source>
        <dbReference type="SAM" id="SignalP"/>
    </source>
</evidence>
<gene>
    <name evidence="2" type="ORF">CRENPOLYSF1_470012</name>
</gene>
<dbReference type="Gene3D" id="2.60.40.420">
    <property type="entry name" value="Cupredoxins - blue copper proteins"/>
    <property type="match status" value="1"/>
</dbReference>
<proteinExistence type="predicted"/>
<feature type="signal peptide" evidence="1">
    <location>
        <begin position="1"/>
        <end position="20"/>
    </location>
</feature>
<sequence length="310" mass="32913">MVKLLSAGALVAVFSIPAWAAEQAIEDHNSMLMDHGDGHLMDMAGGMVMGQNTSTLPGGCDSISEEREITVHAGHKYAEKFPGRMYAFDTQEFQFEPCTKLTVHFINEDSIRHQWMMHGLPKYLYNKGMFHLEVSGPAKVSGTLILPPGDKTYLVHCDIAQHMEKGMKAQLKVGKGDGDLPSIPGVTANAVSDDYTGGLKEIAAALDVAAADVKKAEEDAVVAAAAKKASAVATAAQDDSVFSGMTVLGIALGLLVAPFLAKKFKGMSSAEAVAYSLDALRVGVTFVVNSLSGFINKLLAKKAKSLPDKK</sequence>
<dbReference type="SUPFAM" id="SSF49503">
    <property type="entry name" value="Cupredoxins"/>
    <property type="match status" value="1"/>
</dbReference>
<organism evidence="2 3">
    <name type="scientific">Crenothrix polyspora</name>
    <dbReference type="NCBI Taxonomy" id="360316"/>
    <lineage>
        <taxon>Bacteria</taxon>
        <taxon>Pseudomonadati</taxon>
        <taxon>Pseudomonadota</taxon>
        <taxon>Gammaproteobacteria</taxon>
        <taxon>Methylococcales</taxon>
        <taxon>Crenotrichaceae</taxon>
        <taxon>Crenothrix</taxon>
    </lineage>
</organism>
<evidence type="ECO:0000313" key="3">
    <source>
        <dbReference type="Proteomes" id="UP000195667"/>
    </source>
</evidence>